<keyword evidence="8" id="KW-1185">Reference proteome</keyword>
<dbReference type="InterPro" id="IPR015895">
    <property type="entry name" value="4pyrrol_synth_GluRdtase_N"/>
</dbReference>
<accession>A0ABW3BNZ8</accession>
<dbReference type="SUPFAM" id="SSF69742">
    <property type="entry name" value="Glutamyl tRNA-reductase catalytic, N-terminal domain"/>
    <property type="match status" value="1"/>
</dbReference>
<comment type="caution">
    <text evidence="7">The sequence shown here is derived from an EMBL/GenBank/DDBJ whole genome shotgun (WGS) entry which is preliminary data.</text>
</comment>
<feature type="binding site" evidence="4">
    <location>
        <begin position="117"/>
        <end position="119"/>
    </location>
    <ligand>
        <name>substrate</name>
    </ligand>
</feature>
<evidence type="ECO:0000256" key="1">
    <source>
        <dbReference type="ARBA" id="ARBA00022857"/>
    </source>
</evidence>
<feature type="binding site" evidence="4">
    <location>
        <begin position="194"/>
        <end position="199"/>
    </location>
    <ligand>
        <name>NADP(+)</name>
        <dbReference type="ChEBI" id="CHEBI:58349"/>
    </ligand>
</feature>
<dbReference type="PANTHER" id="PTHR43013">
    <property type="entry name" value="GLUTAMYL-TRNA REDUCTASE"/>
    <property type="match status" value="1"/>
</dbReference>
<organism evidence="7 8">
    <name type="scientific">Mariniflexile aquimaris</name>
    <dbReference type="NCBI Taxonomy" id="881009"/>
    <lineage>
        <taxon>Bacteria</taxon>
        <taxon>Pseudomonadati</taxon>
        <taxon>Bacteroidota</taxon>
        <taxon>Flavobacteriia</taxon>
        <taxon>Flavobacteriales</taxon>
        <taxon>Flavobacteriaceae</taxon>
        <taxon>Mariniflexile</taxon>
    </lineage>
</organism>
<dbReference type="Pfam" id="PF01488">
    <property type="entry name" value="Shikimate_DH"/>
    <property type="match status" value="1"/>
</dbReference>
<comment type="catalytic activity">
    <reaction evidence="4">
        <text>(S)-4-amino-5-oxopentanoate + tRNA(Glu) + NADP(+) = L-glutamyl-tRNA(Glu) + NADPH + H(+)</text>
        <dbReference type="Rhea" id="RHEA:12344"/>
        <dbReference type="Rhea" id="RHEA-COMP:9663"/>
        <dbReference type="Rhea" id="RHEA-COMP:9680"/>
        <dbReference type="ChEBI" id="CHEBI:15378"/>
        <dbReference type="ChEBI" id="CHEBI:57501"/>
        <dbReference type="ChEBI" id="CHEBI:57783"/>
        <dbReference type="ChEBI" id="CHEBI:58349"/>
        <dbReference type="ChEBI" id="CHEBI:78442"/>
        <dbReference type="ChEBI" id="CHEBI:78520"/>
        <dbReference type="EC" id="1.2.1.70"/>
    </reaction>
</comment>
<dbReference type="Gene3D" id="3.40.50.720">
    <property type="entry name" value="NAD(P)-binding Rossmann-like Domain"/>
    <property type="match status" value="1"/>
</dbReference>
<dbReference type="InterPro" id="IPR036291">
    <property type="entry name" value="NAD(P)-bd_dom_sf"/>
</dbReference>
<evidence type="ECO:0000259" key="6">
    <source>
        <dbReference type="Pfam" id="PF05201"/>
    </source>
</evidence>
<dbReference type="InterPro" id="IPR006151">
    <property type="entry name" value="Shikm_DH/Glu-tRNA_Rdtase"/>
</dbReference>
<dbReference type="HAMAP" id="MF_00087">
    <property type="entry name" value="Glu_tRNA_reductase"/>
    <property type="match status" value="1"/>
</dbReference>
<name>A0ABW3BNZ8_9FLAO</name>
<dbReference type="Pfam" id="PF05201">
    <property type="entry name" value="GlutR_N"/>
    <property type="match status" value="1"/>
</dbReference>
<dbReference type="EMBL" id="JBHTIB010000002">
    <property type="protein sequence ID" value="MFD0834377.1"/>
    <property type="molecule type" value="Genomic_DNA"/>
</dbReference>
<comment type="pathway">
    <text evidence="4">Porphyrin-containing compound metabolism; protoporphyrin-IX biosynthesis; 5-aminolevulinate from L-glutamyl-tRNA(Glu): step 1/2.</text>
</comment>
<proteinExistence type="inferred from homology"/>
<feature type="domain" description="Quinate/shikimate 5-dehydrogenase/glutamyl-tRNA reductase" evidence="5">
    <location>
        <begin position="179"/>
        <end position="302"/>
    </location>
</feature>
<protein>
    <recommendedName>
        <fullName evidence="4">Glutamyl-tRNA reductase</fullName>
        <shortName evidence="4">GluTR</shortName>
        <ecNumber evidence="4">1.2.1.70</ecNumber>
    </recommendedName>
</protein>
<keyword evidence="3 4" id="KW-0627">Porphyrin biosynthesis</keyword>
<keyword evidence="2 4" id="KW-0560">Oxidoreductase</keyword>
<evidence type="ECO:0000259" key="5">
    <source>
        <dbReference type="Pfam" id="PF01488"/>
    </source>
</evidence>
<sequence length="407" mass="45729">MNKSFRYISISHNTASTLQREKYHISEEEKVALTTLICDSFNDISGLFILATCNRTEVYFEATNTTSNAVLDVLMNFKSVTNPEAEKPLFNSSNDTKDSIKHLLEVSSGLASLVFGDAEIISQIKKAHQFSMAHKLQGSLLERALQAVFKTHKRISNETDFRDGTTSVAYKSLKVIRQSFDSASVKSKKILFIGAGDIVKQLFKYNSKFNFTNIYIANRSEEKAIILSQTNKCKTYPWANVLSNNFDDFDVIISAASNCPNLINTINPLIKKTLLIDLAVPCNINKELAKQNDIIFHDLDSISVELEETKENRLAATNEVNTIIFEEINSYNEWLEGASLRALLAACKINLNNKLQNYFDTPLEESEINLVTNQVMKKLIVNNQISASSKVIDSLISQEISLLNLKQ</sequence>
<dbReference type="SUPFAM" id="SSF51735">
    <property type="entry name" value="NAD(P)-binding Rossmann-fold domains"/>
    <property type="match status" value="1"/>
</dbReference>
<evidence type="ECO:0000256" key="2">
    <source>
        <dbReference type="ARBA" id="ARBA00023002"/>
    </source>
</evidence>
<comment type="domain">
    <text evidence="4">Possesses an unusual extended V-shaped dimeric structure with each monomer consisting of three distinct domains arranged along a curved 'spinal' alpha-helix. The N-terminal catalytic domain specifically recognizes the glutamate moiety of the substrate. The second domain is the NADPH-binding domain, and the third C-terminal domain is responsible for dimerization.</text>
</comment>
<dbReference type="Gene3D" id="3.30.460.30">
    <property type="entry name" value="Glutamyl-tRNA reductase, N-terminal domain"/>
    <property type="match status" value="1"/>
</dbReference>
<dbReference type="InterPro" id="IPR036343">
    <property type="entry name" value="GluRdtase_N_sf"/>
</dbReference>
<dbReference type="RefSeq" id="WP_379938631.1">
    <property type="nucleotide sequence ID" value="NZ_JBHTIB010000002.1"/>
</dbReference>
<comment type="subunit">
    <text evidence="4">Homodimer.</text>
</comment>
<evidence type="ECO:0000256" key="3">
    <source>
        <dbReference type="ARBA" id="ARBA00023244"/>
    </source>
</evidence>
<evidence type="ECO:0000256" key="4">
    <source>
        <dbReference type="HAMAP-Rule" id="MF_00087"/>
    </source>
</evidence>
<feature type="site" description="Important for activity" evidence="4">
    <location>
        <position position="102"/>
    </location>
</feature>
<keyword evidence="1 4" id="KW-0521">NADP</keyword>
<evidence type="ECO:0000313" key="8">
    <source>
        <dbReference type="Proteomes" id="UP001597011"/>
    </source>
</evidence>
<feature type="binding site" evidence="4">
    <location>
        <position position="112"/>
    </location>
    <ligand>
        <name>substrate</name>
    </ligand>
</feature>
<feature type="active site" description="Nucleophile" evidence="4">
    <location>
        <position position="53"/>
    </location>
</feature>
<comment type="similarity">
    <text evidence="4">Belongs to the glutamyl-tRNA reductase family.</text>
</comment>
<reference evidence="8" key="1">
    <citation type="journal article" date="2019" name="Int. J. Syst. Evol. Microbiol.">
        <title>The Global Catalogue of Microorganisms (GCM) 10K type strain sequencing project: providing services to taxonomists for standard genome sequencing and annotation.</title>
        <authorList>
            <consortium name="The Broad Institute Genomics Platform"/>
            <consortium name="The Broad Institute Genome Sequencing Center for Infectious Disease"/>
            <person name="Wu L."/>
            <person name="Ma J."/>
        </authorList>
    </citation>
    <scope>NUCLEOTIDE SEQUENCE [LARGE SCALE GENOMIC DNA]</scope>
    <source>
        <strain evidence="8">CCUG 60529</strain>
    </source>
</reference>
<dbReference type="EC" id="1.2.1.70" evidence="4"/>
<feature type="binding site" evidence="4">
    <location>
        <begin position="52"/>
        <end position="55"/>
    </location>
    <ligand>
        <name>substrate</name>
    </ligand>
</feature>
<feature type="binding site" evidence="4">
    <location>
        <position position="123"/>
    </location>
    <ligand>
        <name>substrate</name>
    </ligand>
</feature>
<dbReference type="Proteomes" id="UP001597011">
    <property type="component" value="Unassembled WGS sequence"/>
</dbReference>
<gene>
    <name evidence="4" type="primary">hemA</name>
    <name evidence="7" type="ORF">ACFQ0I_01270</name>
</gene>
<dbReference type="PANTHER" id="PTHR43013:SF1">
    <property type="entry name" value="GLUTAMYL-TRNA REDUCTASE"/>
    <property type="match status" value="1"/>
</dbReference>
<evidence type="ECO:0000313" key="7">
    <source>
        <dbReference type="EMBL" id="MFD0834377.1"/>
    </source>
</evidence>
<dbReference type="InterPro" id="IPR000343">
    <property type="entry name" value="4pyrrol_synth_GluRdtase"/>
</dbReference>
<comment type="miscellaneous">
    <text evidence="4">During catalysis, the active site Cys acts as a nucleophile attacking the alpha-carbonyl group of tRNA-bound glutamate with the formation of a thioester intermediate between enzyme and glutamate, and the concomitant release of tRNA(Glu). The thioester intermediate is finally reduced by direct hydride transfer from NADPH, to form the product GSA.</text>
</comment>
<feature type="domain" description="Glutamyl-tRNA reductase N-terminal" evidence="6">
    <location>
        <begin position="8"/>
        <end position="159"/>
    </location>
</feature>
<comment type="function">
    <text evidence="4">Catalyzes the NADPH-dependent reduction of glutamyl-tRNA(Glu) to glutamate 1-semialdehyde (GSA).</text>
</comment>